<evidence type="ECO:0000313" key="1">
    <source>
        <dbReference type="EMBL" id="ACR70198.1"/>
    </source>
</evidence>
<protein>
    <submittedName>
        <fullName evidence="1">Uncharacterized protein</fullName>
    </submittedName>
</protein>
<dbReference type="AlphaFoldDB" id="C5BAJ0"/>
<name>C5BAJ0_EDWI9</name>
<evidence type="ECO:0000313" key="2">
    <source>
        <dbReference type="Proteomes" id="UP000001485"/>
    </source>
</evidence>
<dbReference type="EMBL" id="CP001600">
    <property type="protein sequence ID" value="ACR70198.1"/>
    <property type="molecule type" value="Genomic_DNA"/>
</dbReference>
<dbReference type="KEGG" id="eic:NT01EI_3046"/>
<reference evidence="2" key="1">
    <citation type="submission" date="2009-03" db="EMBL/GenBank/DDBJ databases">
        <title>Complete genome sequence of Edwardsiella ictaluri 93-146.</title>
        <authorList>
            <person name="Williams M.L."/>
            <person name="Gillaspy A.F."/>
            <person name="Dyer D.W."/>
            <person name="Thune R.L."/>
            <person name="Waldbieser G.C."/>
            <person name="Schuster S.C."/>
            <person name="Gipson J."/>
            <person name="Zaitshik J."/>
            <person name="Landry C."/>
            <person name="Lawrence M.L."/>
        </authorList>
    </citation>
    <scope>NUCLEOTIDE SEQUENCE [LARGE SCALE GENOMIC DNA]</scope>
    <source>
        <strain evidence="2">93-146</strain>
    </source>
</reference>
<reference evidence="1 2" key="2">
    <citation type="journal article" date="2012" name="J. Bacteriol.">
        <title>Genome Sequence of Edwardsiella ictaluri 93-146, a Strain Associated with a Natural Channel Catfish Outbreak of Enteric Septicemia of Catfish.</title>
        <authorList>
            <person name="Williams M.L."/>
            <person name="Gillaspy A.F."/>
            <person name="Dyer D.W."/>
            <person name="Thune R.L."/>
            <person name="Waldbieser G.C."/>
            <person name="Schuster S.C."/>
            <person name="Gipson J."/>
            <person name="Zaitshik J."/>
            <person name="Landry C."/>
            <person name="Banes M.M."/>
            <person name="Lawrence M.L."/>
        </authorList>
    </citation>
    <scope>NUCLEOTIDE SEQUENCE [LARGE SCALE GENOMIC DNA]</scope>
    <source>
        <strain evidence="1 2">93-146</strain>
    </source>
</reference>
<dbReference type="HOGENOM" id="CLU_3167440_0_0_6"/>
<accession>C5BAJ0</accession>
<sequence>MLTQSNLHFLEIMCIVLIREKRKSLTLLPYYPQRIDNKINASWLLAG</sequence>
<proteinExistence type="predicted"/>
<organism evidence="1 2">
    <name type="scientific">Edwardsiella ictaluri (strain 93-146)</name>
    <dbReference type="NCBI Taxonomy" id="634503"/>
    <lineage>
        <taxon>Bacteria</taxon>
        <taxon>Pseudomonadati</taxon>
        <taxon>Pseudomonadota</taxon>
        <taxon>Gammaproteobacteria</taxon>
        <taxon>Enterobacterales</taxon>
        <taxon>Hafniaceae</taxon>
        <taxon>Edwardsiella</taxon>
    </lineage>
</organism>
<gene>
    <name evidence="1" type="ordered locus">NT01EI_3046</name>
</gene>
<dbReference type="Proteomes" id="UP000001485">
    <property type="component" value="Chromosome"/>
</dbReference>